<dbReference type="PROSITE" id="PS00211">
    <property type="entry name" value="ABC_TRANSPORTER_1"/>
    <property type="match status" value="1"/>
</dbReference>
<dbReference type="SMART" id="SM00382">
    <property type="entry name" value="AAA"/>
    <property type="match status" value="1"/>
</dbReference>
<feature type="domain" description="ABC transporter" evidence="5">
    <location>
        <begin position="2"/>
        <end position="239"/>
    </location>
</feature>
<organism evidence="6 7">
    <name type="scientific">Litchfieldia salsa</name>
    <dbReference type="NCBI Taxonomy" id="930152"/>
    <lineage>
        <taxon>Bacteria</taxon>
        <taxon>Bacillati</taxon>
        <taxon>Bacillota</taxon>
        <taxon>Bacilli</taxon>
        <taxon>Bacillales</taxon>
        <taxon>Bacillaceae</taxon>
        <taxon>Litchfieldia</taxon>
    </lineage>
</organism>
<dbReference type="SUPFAM" id="SSF52540">
    <property type="entry name" value="P-loop containing nucleoside triphosphate hydrolases"/>
    <property type="match status" value="1"/>
</dbReference>
<dbReference type="PANTHER" id="PTHR42794:SF1">
    <property type="entry name" value="HEMIN IMPORT ATP-BINDING PROTEIN HMUV"/>
    <property type="match status" value="1"/>
</dbReference>
<dbReference type="PANTHER" id="PTHR42794">
    <property type="entry name" value="HEMIN IMPORT ATP-BINDING PROTEIN HMUV"/>
    <property type="match status" value="1"/>
</dbReference>
<name>A0A1H0URK5_9BACI</name>
<dbReference type="InterPro" id="IPR003593">
    <property type="entry name" value="AAA+_ATPase"/>
</dbReference>
<dbReference type="RefSeq" id="WP_090854359.1">
    <property type="nucleotide sequence ID" value="NZ_FNJU01000005.1"/>
</dbReference>
<reference evidence="7" key="1">
    <citation type="submission" date="2016-10" db="EMBL/GenBank/DDBJ databases">
        <authorList>
            <person name="Varghese N."/>
            <person name="Submissions S."/>
        </authorList>
    </citation>
    <scope>NUCLEOTIDE SEQUENCE [LARGE SCALE GENOMIC DNA]</scope>
    <source>
        <strain evidence="7">IBRC-M10078</strain>
    </source>
</reference>
<keyword evidence="7" id="KW-1185">Reference proteome</keyword>
<evidence type="ECO:0000256" key="3">
    <source>
        <dbReference type="ARBA" id="ARBA00022840"/>
    </source>
</evidence>
<dbReference type="InterPro" id="IPR003439">
    <property type="entry name" value="ABC_transporter-like_ATP-bd"/>
</dbReference>
<dbReference type="CDD" id="cd03214">
    <property type="entry name" value="ABC_Iron-Siderophores_B12_Hemin"/>
    <property type="match status" value="1"/>
</dbReference>
<evidence type="ECO:0000259" key="5">
    <source>
        <dbReference type="PROSITE" id="PS50893"/>
    </source>
</evidence>
<dbReference type="Pfam" id="PF01955">
    <property type="entry name" value="CbiZ"/>
    <property type="match status" value="1"/>
</dbReference>
<dbReference type="PROSITE" id="PS50893">
    <property type="entry name" value="ABC_TRANSPORTER_2"/>
    <property type="match status" value="1"/>
</dbReference>
<keyword evidence="4" id="KW-1278">Translocase</keyword>
<gene>
    <name evidence="6" type="ORF">SAMN05216565_105122</name>
</gene>
<accession>A0A1H0URK5</accession>
<evidence type="ECO:0000256" key="4">
    <source>
        <dbReference type="ARBA" id="ARBA00022967"/>
    </source>
</evidence>
<keyword evidence="2" id="KW-0547">Nucleotide-binding</keyword>
<dbReference type="InterPro" id="IPR017871">
    <property type="entry name" value="ABC_transporter-like_CS"/>
</dbReference>
<evidence type="ECO:0000256" key="2">
    <source>
        <dbReference type="ARBA" id="ARBA00022741"/>
    </source>
</evidence>
<sequence>MITIQNLVGGYADSPIIKDLDLDIQEGEFFVLLGPNGSGKTTLFKLITGQLTPMSGDIFLSGKQISRYSKLEKAKKMAVLTQEANVSFDYTVEEIISLGRYPHQKGIIKQLSKNDWNVIEHVMEITKISHFRKSQFRMISGGEKQRVLLAKALAQEPEILLLDEPTNHLDIKHTFEMLDLLKERQRTTGLTVFSILHDLNVASLYGDRIGLLHNGTFLEVGNVDTLRKVDQLKKVYEVKVKTQPHPTIAKPQLLMTPNHSTSVKRLPFECSYKIDQTKDYIHVAFDQSLRTISNGVIGDGIQWIKHFCNFHVPKNYNCDAPEKDLEEWMGRLSIPHEQAVGMMTAVKIEDVVILTKKIEQIEMMVIVTAGTGNAVDISKNLVSESRTIGTINTMVFIDAHFTDGALVNGYMSATEAKVKALQDLNIHDPHTNTIASGTSTDSLLLALTQEGVKTPYAGSGTIVGKGIGEIVYSATKEAITKYLTRIK</sequence>
<keyword evidence="1" id="KW-0813">Transport</keyword>
<evidence type="ECO:0000313" key="7">
    <source>
        <dbReference type="Proteomes" id="UP000199159"/>
    </source>
</evidence>
<dbReference type="STRING" id="930152.SAMN05216565_105122"/>
<protein>
    <submittedName>
        <fullName evidence="6">Iron complex transport system ATP-binding protein</fullName>
    </submittedName>
</protein>
<proteinExistence type="predicted"/>
<evidence type="ECO:0000313" key="6">
    <source>
        <dbReference type="EMBL" id="SDP68899.1"/>
    </source>
</evidence>
<dbReference type="FunFam" id="3.40.50.300:FF:000134">
    <property type="entry name" value="Iron-enterobactin ABC transporter ATP-binding protein"/>
    <property type="match status" value="1"/>
</dbReference>
<keyword evidence="3 6" id="KW-0067">ATP-binding</keyword>
<evidence type="ECO:0000256" key="1">
    <source>
        <dbReference type="ARBA" id="ARBA00022448"/>
    </source>
</evidence>
<dbReference type="OrthoDB" id="9787851at2"/>
<dbReference type="GO" id="GO:0005524">
    <property type="term" value="F:ATP binding"/>
    <property type="evidence" value="ECO:0007669"/>
    <property type="project" value="UniProtKB-KW"/>
</dbReference>
<dbReference type="InterPro" id="IPR027417">
    <property type="entry name" value="P-loop_NTPase"/>
</dbReference>
<dbReference type="Proteomes" id="UP000199159">
    <property type="component" value="Unassembled WGS sequence"/>
</dbReference>
<dbReference type="Pfam" id="PF00005">
    <property type="entry name" value="ABC_tran"/>
    <property type="match status" value="1"/>
</dbReference>
<dbReference type="EMBL" id="FNJU01000005">
    <property type="protein sequence ID" value="SDP68899.1"/>
    <property type="molecule type" value="Genomic_DNA"/>
</dbReference>
<dbReference type="InterPro" id="IPR002808">
    <property type="entry name" value="AdoCbi_amidolase"/>
</dbReference>
<dbReference type="GO" id="GO:0016887">
    <property type="term" value="F:ATP hydrolysis activity"/>
    <property type="evidence" value="ECO:0007669"/>
    <property type="project" value="InterPro"/>
</dbReference>
<dbReference type="Gene3D" id="3.40.50.300">
    <property type="entry name" value="P-loop containing nucleotide triphosphate hydrolases"/>
    <property type="match status" value="1"/>
</dbReference>
<dbReference type="AlphaFoldDB" id="A0A1H0URK5"/>